<sequence length="224" mass="24887">MKHPISILRSQKANNFQLVIGLFLLGSGASKREMEVLAHAGLSVAYKTITEHVKQLSKEGLDKIREIVQAGMVQIVWDNLNIAFKVAAQRLNAKSHFDNGTTSTMIPVFDPATGGQAAHGTLPLDLKPERERTLPVLDWTSDDVLPSPESAAQLSDSCFWQFKRLALEHIPGVSDELKKGLRECPEVNQIPLHKTDQYPLPAMKEDESTLEGTLAVLQVYKIYF</sequence>
<keyword evidence="3" id="KW-1185">Reference proteome</keyword>
<accession>A0AAD6S8I9</accession>
<dbReference type="Pfam" id="PF20231">
    <property type="entry name" value="DUF6589"/>
    <property type="match status" value="1"/>
</dbReference>
<dbReference type="EMBL" id="JARJCM010000241">
    <property type="protein sequence ID" value="KAJ7021117.1"/>
    <property type="molecule type" value="Genomic_DNA"/>
</dbReference>
<dbReference type="AlphaFoldDB" id="A0AAD6S8I9"/>
<evidence type="ECO:0000313" key="2">
    <source>
        <dbReference type="EMBL" id="KAJ7021117.1"/>
    </source>
</evidence>
<comment type="caution">
    <text evidence="2">The sequence shown here is derived from an EMBL/GenBank/DDBJ whole genome shotgun (WGS) entry which is preliminary data.</text>
</comment>
<reference evidence="2" key="1">
    <citation type="submission" date="2023-03" db="EMBL/GenBank/DDBJ databases">
        <title>Massive genome expansion in bonnet fungi (Mycena s.s.) driven by repeated elements and novel gene families across ecological guilds.</title>
        <authorList>
            <consortium name="Lawrence Berkeley National Laboratory"/>
            <person name="Harder C.B."/>
            <person name="Miyauchi S."/>
            <person name="Viragh M."/>
            <person name="Kuo A."/>
            <person name="Thoen E."/>
            <person name="Andreopoulos B."/>
            <person name="Lu D."/>
            <person name="Skrede I."/>
            <person name="Drula E."/>
            <person name="Henrissat B."/>
            <person name="Morin E."/>
            <person name="Kohler A."/>
            <person name="Barry K."/>
            <person name="LaButti K."/>
            <person name="Morin E."/>
            <person name="Salamov A."/>
            <person name="Lipzen A."/>
            <person name="Mereny Z."/>
            <person name="Hegedus B."/>
            <person name="Baldrian P."/>
            <person name="Stursova M."/>
            <person name="Weitz H."/>
            <person name="Taylor A."/>
            <person name="Grigoriev I.V."/>
            <person name="Nagy L.G."/>
            <person name="Martin F."/>
            <person name="Kauserud H."/>
        </authorList>
    </citation>
    <scope>NUCLEOTIDE SEQUENCE</scope>
    <source>
        <strain evidence="2">CBHHK200</strain>
    </source>
</reference>
<organism evidence="2 3">
    <name type="scientific">Mycena alexandri</name>
    <dbReference type="NCBI Taxonomy" id="1745969"/>
    <lineage>
        <taxon>Eukaryota</taxon>
        <taxon>Fungi</taxon>
        <taxon>Dikarya</taxon>
        <taxon>Basidiomycota</taxon>
        <taxon>Agaricomycotina</taxon>
        <taxon>Agaricomycetes</taxon>
        <taxon>Agaricomycetidae</taxon>
        <taxon>Agaricales</taxon>
        <taxon>Marasmiineae</taxon>
        <taxon>Mycenaceae</taxon>
        <taxon>Mycena</taxon>
    </lineage>
</organism>
<dbReference type="InterPro" id="IPR046496">
    <property type="entry name" value="DUF6589"/>
</dbReference>
<evidence type="ECO:0000313" key="3">
    <source>
        <dbReference type="Proteomes" id="UP001218188"/>
    </source>
</evidence>
<proteinExistence type="predicted"/>
<evidence type="ECO:0000259" key="1">
    <source>
        <dbReference type="Pfam" id="PF20231"/>
    </source>
</evidence>
<gene>
    <name evidence="2" type="ORF">C8F04DRAFT_973181</name>
</gene>
<protein>
    <recommendedName>
        <fullName evidence="1">DUF6589 domain-containing protein</fullName>
    </recommendedName>
</protein>
<dbReference type="Proteomes" id="UP001218188">
    <property type="component" value="Unassembled WGS sequence"/>
</dbReference>
<feature type="domain" description="DUF6589" evidence="1">
    <location>
        <begin position="140"/>
        <end position="218"/>
    </location>
</feature>
<name>A0AAD6S8I9_9AGAR</name>